<protein>
    <recommendedName>
        <fullName evidence="2">Fe-S metabolism associated domain-containing protein</fullName>
    </recommendedName>
</protein>
<feature type="domain" description="Fe-S metabolism associated" evidence="2">
    <location>
        <begin position="18"/>
        <end position="136"/>
    </location>
</feature>
<accession>A0A381RV50</accession>
<name>A0A381RV50_9ZZZZ</name>
<reference evidence="3" key="1">
    <citation type="submission" date="2018-05" db="EMBL/GenBank/DDBJ databases">
        <authorList>
            <person name="Lanie J.A."/>
            <person name="Ng W.-L."/>
            <person name="Kazmierczak K.M."/>
            <person name="Andrzejewski T.M."/>
            <person name="Davidsen T.M."/>
            <person name="Wayne K.J."/>
            <person name="Tettelin H."/>
            <person name="Glass J.I."/>
            <person name="Rusch D."/>
            <person name="Podicherti R."/>
            <person name="Tsui H.-C.T."/>
            <person name="Winkler M.E."/>
        </authorList>
    </citation>
    <scope>NUCLEOTIDE SEQUENCE</scope>
</reference>
<dbReference type="Gene3D" id="3.90.1010.10">
    <property type="match status" value="1"/>
</dbReference>
<dbReference type="SUPFAM" id="SSF82649">
    <property type="entry name" value="SufE/NifU"/>
    <property type="match status" value="1"/>
</dbReference>
<dbReference type="PANTHER" id="PTHR43597">
    <property type="entry name" value="SULFUR ACCEPTOR PROTEIN CSDE"/>
    <property type="match status" value="1"/>
</dbReference>
<dbReference type="Pfam" id="PF02657">
    <property type="entry name" value="SufE"/>
    <property type="match status" value="1"/>
</dbReference>
<dbReference type="InterPro" id="IPR003808">
    <property type="entry name" value="Fe-S_metab-assoc_dom"/>
</dbReference>
<dbReference type="EMBL" id="UINC01002280">
    <property type="protein sequence ID" value="SUZ94949.1"/>
    <property type="molecule type" value="Genomic_DNA"/>
</dbReference>
<sequence>MSVLLLKSVKEIELEISQEFEIFDSWMDRYEYIIDLGRQLSSFPDEWKIEENKVQGCQSQVWFKTELKNNLFVCQAISDSAIVSGLIALLLRIYNQKDPSDIVATNPTFVSMIGLDEHLSPTRNNGLNVMLQKIKNDARNMVLDQQLKTNMN</sequence>
<comment type="similarity">
    <text evidence="1">Belongs to the SufE family.</text>
</comment>
<dbReference type="AlphaFoldDB" id="A0A381RV50"/>
<evidence type="ECO:0000313" key="3">
    <source>
        <dbReference type="EMBL" id="SUZ94949.1"/>
    </source>
</evidence>
<evidence type="ECO:0000259" key="2">
    <source>
        <dbReference type="Pfam" id="PF02657"/>
    </source>
</evidence>
<gene>
    <name evidence="3" type="ORF">METZ01_LOCUS47803</name>
</gene>
<evidence type="ECO:0000256" key="1">
    <source>
        <dbReference type="ARBA" id="ARBA00010282"/>
    </source>
</evidence>
<proteinExistence type="inferred from homology"/>
<dbReference type="PANTHER" id="PTHR43597:SF5">
    <property type="entry name" value="SUFE-LIKE PROTEIN 2, CHLOROPLASTIC"/>
    <property type="match status" value="1"/>
</dbReference>
<organism evidence="3">
    <name type="scientific">marine metagenome</name>
    <dbReference type="NCBI Taxonomy" id="408172"/>
    <lineage>
        <taxon>unclassified sequences</taxon>
        <taxon>metagenomes</taxon>
        <taxon>ecological metagenomes</taxon>
    </lineage>
</organism>